<name>A0A1F8AQX4_9BACT</name>
<keyword evidence="2" id="KW-0812">Transmembrane</keyword>
<reference evidence="5 6" key="1">
    <citation type="journal article" date="2016" name="Nat. Commun.">
        <title>Thousands of microbial genomes shed light on interconnected biogeochemical processes in an aquifer system.</title>
        <authorList>
            <person name="Anantharaman K."/>
            <person name="Brown C.T."/>
            <person name="Hug L.A."/>
            <person name="Sharon I."/>
            <person name="Castelle C.J."/>
            <person name="Probst A.J."/>
            <person name="Thomas B.C."/>
            <person name="Singh A."/>
            <person name="Wilkins M.J."/>
            <person name="Karaoz U."/>
            <person name="Brodie E.L."/>
            <person name="Williams K.H."/>
            <person name="Hubbard S.S."/>
            <person name="Banfield J.F."/>
        </authorList>
    </citation>
    <scope>NUCLEOTIDE SEQUENCE [LARGE SCALE GENOMIC DNA]</scope>
</reference>
<dbReference type="InterPro" id="IPR051802">
    <property type="entry name" value="YfhM-like"/>
</dbReference>
<dbReference type="Pfam" id="PF07703">
    <property type="entry name" value="A2M_BRD"/>
    <property type="match status" value="1"/>
</dbReference>
<dbReference type="InterPro" id="IPR001599">
    <property type="entry name" value="Macroglobln_a2"/>
</dbReference>
<dbReference type="InterPro" id="IPR011625">
    <property type="entry name" value="A2M_N_BRD"/>
</dbReference>
<keyword evidence="2" id="KW-1133">Transmembrane helix</keyword>
<accession>A0A1F8AQX4</accession>
<dbReference type="Proteomes" id="UP000178603">
    <property type="component" value="Unassembled WGS sequence"/>
</dbReference>
<evidence type="ECO:0000313" key="5">
    <source>
        <dbReference type="EMBL" id="OGM54147.1"/>
    </source>
</evidence>
<dbReference type="InterPro" id="IPR032812">
    <property type="entry name" value="SbsA_Ig"/>
</dbReference>
<evidence type="ECO:0000259" key="3">
    <source>
        <dbReference type="SMART" id="SM01359"/>
    </source>
</evidence>
<protein>
    <recommendedName>
        <fullName evidence="7">Alpha-2-macroglobulin domain-containing protein</fullName>
    </recommendedName>
</protein>
<dbReference type="Gene3D" id="2.60.40.1930">
    <property type="match status" value="1"/>
</dbReference>
<organism evidence="5 6">
    <name type="scientific">Candidatus Woesebacteria bacterium RIFCSPHIGHO2_12_FULL_41_24</name>
    <dbReference type="NCBI Taxonomy" id="1802510"/>
    <lineage>
        <taxon>Bacteria</taxon>
        <taxon>Candidatus Woeseibacteriota</taxon>
    </lineage>
</organism>
<dbReference type="EMBL" id="MGGW01000017">
    <property type="protein sequence ID" value="OGM54147.1"/>
    <property type="molecule type" value="Genomic_DNA"/>
</dbReference>
<keyword evidence="1" id="KW-0732">Signal</keyword>
<evidence type="ECO:0000259" key="4">
    <source>
        <dbReference type="SMART" id="SM01360"/>
    </source>
</evidence>
<keyword evidence="2" id="KW-0472">Membrane</keyword>
<dbReference type="SMART" id="SM01359">
    <property type="entry name" value="A2M_N_2"/>
    <property type="match status" value="1"/>
</dbReference>
<dbReference type="PANTHER" id="PTHR40094">
    <property type="entry name" value="ALPHA-2-MACROGLOBULIN HOMOLOG"/>
    <property type="match status" value="1"/>
</dbReference>
<feature type="domain" description="Alpha-2-macroglobulin bait region" evidence="3">
    <location>
        <begin position="859"/>
        <end position="1023"/>
    </location>
</feature>
<dbReference type="Pfam" id="PF13205">
    <property type="entry name" value="Big_5"/>
    <property type="match status" value="1"/>
</dbReference>
<dbReference type="Pfam" id="PF00207">
    <property type="entry name" value="A2M"/>
    <property type="match status" value="1"/>
</dbReference>
<evidence type="ECO:0008006" key="7">
    <source>
        <dbReference type="Google" id="ProtNLM"/>
    </source>
</evidence>
<dbReference type="SMART" id="SM01360">
    <property type="entry name" value="A2M"/>
    <property type="match status" value="1"/>
</dbReference>
<evidence type="ECO:0000256" key="1">
    <source>
        <dbReference type="ARBA" id="ARBA00022729"/>
    </source>
</evidence>
<feature type="domain" description="Alpha-2-macroglobulin" evidence="4">
    <location>
        <begin position="1078"/>
        <end position="1168"/>
    </location>
</feature>
<feature type="transmembrane region" description="Helical" evidence="2">
    <location>
        <begin position="24"/>
        <end position="44"/>
    </location>
</feature>
<dbReference type="GO" id="GO:0004866">
    <property type="term" value="F:endopeptidase inhibitor activity"/>
    <property type="evidence" value="ECO:0007669"/>
    <property type="project" value="InterPro"/>
</dbReference>
<gene>
    <name evidence="5" type="ORF">A3E44_00490</name>
</gene>
<dbReference type="PANTHER" id="PTHR40094:SF1">
    <property type="entry name" value="UBIQUITIN DOMAIN-CONTAINING PROTEIN"/>
    <property type="match status" value="1"/>
</dbReference>
<proteinExistence type="predicted"/>
<comment type="caution">
    <text evidence="5">The sequence shown here is derived from an EMBL/GenBank/DDBJ whole genome shotgun (WGS) entry which is preliminary data.</text>
</comment>
<evidence type="ECO:0000256" key="2">
    <source>
        <dbReference type="SAM" id="Phobius"/>
    </source>
</evidence>
<evidence type="ECO:0000313" key="6">
    <source>
        <dbReference type="Proteomes" id="UP000178603"/>
    </source>
</evidence>
<sequence>MIYLINLLTKLKTKFDLLDKKQKTGIGIVALSFVAVFILEVSVVNKKYGGVTNFIRRGLGLPTANQPLANDGFTKLQIPGRQPAFFTLLPSNNSLYGVRPREEFILKSQKDIDKNFLETHLVSSTPVTLTRISSSEYTLTPAQSVALGGLFSVSLPVKDQSNNNVTFDRDYGWTFQAQEKFKTTGSIPGNQAKDVPVNTGIEIVFNQDDFQDPQGYLEISPSITFRAEMHENTLSIIPLSPLKPKTVYTVTLKKGLGLNSRSDPTDEDFSYSFQTADEKSNTTTPVPTLSVETNFLEISPSEAPQIKVFTSNWNDQTTTNAKVFKFNSAQQFLDSRQKIDESQYNWWNYFQEDEPADVSNMQMVFEGNLKVTTEEYLSYIKFPKSFDEGYYLVQFWFADGEKLSQVWLQSTTIAGLVSVGRDHTLVWVNNVQDASPTASAQISPMGSSGQYFTNDQGISEFGTPSIFFDRGTHYLSIRSTDAKHLLIPIFSQEGKSKPGQETADDYWSYLYQERRLYKSGDTLNFWGIIKNKASGTAPEKLSVQVSGGGWENGQALFSKNITPKADGTFLDSFGLENVPGGWYNLTISVNNLSVTSAGFQVKDYQTPEMKIEVTADKKAVFVGENVKFDITTTFFDGTPASTIPLKTVSPALGTTEIKTSDSGRAEFNYSPKEKDYETYYPYYESVNISPALAQTEQIEGVGIVLVFGPRLMLTPDGSQDGSSARVKATINKVVLDKINAGESTTDAKGDPIDKVNVKLEVTKSWTESVEAGTYYDYVEKVTRPKYNYVPHSEKVIDTTLVTNLQGEVTHEFQMEEERSYQARLTVTDEFGKSAKTTDYFYYYKTSTDSSVYEYTSPELVLDQETNLYSLNEEAKAHIIQGGENFKDTSENRFLFIVAKSGAQDFYTSDGPNFSFIFSDKHIPNAYLSAIVFTGKYYQTVSTNCRWEWQCSYWGYYYDSYAFNGLEVHYKTEAKDLELTLNFDKEAYEPGEEVKAKIHVTKNGNNVPGAQVNLALVDEALEAIGGVVKPKIMESLYAPSASLIYYNYYSHKPLVPSPGGGGAERGGGGGDYREIFKDTAVFTSNQTNDSGLVEFSFKLPDDITTWLAYAQAVTADLSAGQTENKIVATKDFFVTVNFPRKYLVKDKTFLSANSFGKNQPSKGTVSYETLIFANGEERNKQTQQGPLGKDVLFEMPKLTAGAYQAGVTGKLANLQDGIRLPFETTNSRFGFETSKRDQVKSGSQVNNFETVNFLSDKPLRLVVSDIGKGAYYNQLIRFCYTQSNRLEKLIAKRFAGALLEERFAENICAVPDSDLQKFTNPDGGLSLVWWGSSDLDTTTWAAYVAPNSFSKEDLESYFEAKTTENRISSLWGLTSIGSPKITQLKAQQKNISNFDDKVKLAIALAANGEIEIARDIYYDLLVDFAFENKPYIRIQTPLTANQNAGDTYARNTSYVLLLGSLVEPSYNEGLFIYLRDWQYSIQDVVLDLSKTAFINNELSKLPDEDTQVVVTSSSRDQVVDLTKGRNSTIKVSPEEISSLVAKTIKGKSEVTLDYYTDLEGMKKMGIDNRLKIKRSYREIEGDGKITPGDIVEITIDYDLDTPSAPYGGYEITDFLPSGFSKIQSPESFGLSPKGWVSDNNDNVLTHSFYNSPWWGFYDTKSIVYFARAMSPGTYLAEPAVIQSQLDLTVFNSTETDSLTISPRS</sequence>